<name>A0ABZ1RM06_9ACTN</name>
<gene>
    <name evidence="1" type="ORF">OHU17_17540</name>
</gene>
<dbReference type="InterPro" id="IPR036291">
    <property type="entry name" value="NAD(P)-bd_dom_sf"/>
</dbReference>
<dbReference type="RefSeq" id="WP_328776182.1">
    <property type="nucleotide sequence ID" value="NZ_CP108057.1"/>
</dbReference>
<organism evidence="1 2">
    <name type="scientific">Streptomyces goshikiensis</name>
    <dbReference type="NCBI Taxonomy" id="1942"/>
    <lineage>
        <taxon>Bacteria</taxon>
        <taxon>Bacillati</taxon>
        <taxon>Actinomycetota</taxon>
        <taxon>Actinomycetes</taxon>
        <taxon>Kitasatosporales</taxon>
        <taxon>Streptomycetaceae</taxon>
        <taxon>Streptomyces</taxon>
    </lineage>
</organism>
<dbReference type="Pfam" id="PF00106">
    <property type="entry name" value="adh_short"/>
    <property type="match status" value="1"/>
</dbReference>
<reference evidence="1" key="1">
    <citation type="submission" date="2022-10" db="EMBL/GenBank/DDBJ databases">
        <title>The complete genomes of actinobacterial strains from the NBC collection.</title>
        <authorList>
            <person name="Joergensen T.S."/>
            <person name="Alvarez Arevalo M."/>
            <person name="Sterndorff E.B."/>
            <person name="Faurdal D."/>
            <person name="Vuksanovic O."/>
            <person name="Mourched A.-S."/>
            <person name="Charusanti P."/>
            <person name="Shaw S."/>
            <person name="Blin K."/>
            <person name="Weber T."/>
        </authorList>
    </citation>
    <scope>NUCLEOTIDE SEQUENCE</scope>
    <source>
        <strain evidence="1">NBC_00283</strain>
    </source>
</reference>
<sequence length="225" mass="22416">MTATGRFAGRVALVCGPGDGVSRATALAFAREGAAVLVAGPDGERLAGTALLVRDAGGQAASVVADVVRDGSDAAARMVAAAVERFGVPDFVFNDASVTGPRDPGNGTETGTGRVEVDWAAAFAAHLTGLFTAMRHELAPMTALGRGVIVNTVRATACTERLIGPGAYAGYSAALATLTATAAHESAALGVRISLAGSRTGSGSGSGSDEELAEQVLLLCADEND</sequence>
<proteinExistence type="predicted"/>
<accession>A0ABZ1RM06</accession>
<evidence type="ECO:0000313" key="2">
    <source>
        <dbReference type="Proteomes" id="UP001432075"/>
    </source>
</evidence>
<dbReference type="InterPro" id="IPR002347">
    <property type="entry name" value="SDR_fam"/>
</dbReference>
<dbReference type="EMBL" id="CP108057">
    <property type="protein sequence ID" value="WUO47513.1"/>
    <property type="molecule type" value="Genomic_DNA"/>
</dbReference>
<protein>
    <submittedName>
        <fullName evidence="1">SDR family NAD(P)-dependent oxidoreductase</fullName>
    </submittedName>
</protein>
<dbReference type="Proteomes" id="UP001432075">
    <property type="component" value="Chromosome"/>
</dbReference>
<evidence type="ECO:0000313" key="1">
    <source>
        <dbReference type="EMBL" id="WUO47513.1"/>
    </source>
</evidence>
<dbReference type="PANTHER" id="PTHR42820">
    <property type="entry name" value="SHORT-CHAIN DEHYDROGENASE REDUCTASE"/>
    <property type="match status" value="1"/>
</dbReference>
<dbReference type="SUPFAM" id="SSF51735">
    <property type="entry name" value="NAD(P)-binding Rossmann-fold domains"/>
    <property type="match status" value="1"/>
</dbReference>
<dbReference type="Gene3D" id="3.40.50.720">
    <property type="entry name" value="NAD(P)-binding Rossmann-like Domain"/>
    <property type="match status" value="1"/>
</dbReference>
<keyword evidence="2" id="KW-1185">Reference proteome</keyword>
<dbReference type="PANTHER" id="PTHR42820:SF23">
    <property type="entry name" value="OXIDOREDUCTASE"/>
    <property type="match status" value="1"/>
</dbReference>
<dbReference type="PRINTS" id="PR00081">
    <property type="entry name" value="GDHRDH"/>
</dbReference>